<dbReference type="AlphaFoldDB" id="A0A9N9E350"/>
<accession>A0A9N9E350</accession>
<feature type="non-terminal residue" evidence="1">
    <location>
        <position position="1"/>
    </location>
</feature>
<sequence length="54" mass="6276">MLSLQKAVYNNFVSFATSDEDLRLKEAKKAVTRSFEDPADQETFDRMQIVFLQC</sequence>
<keyword evidence="2" id="KW-1185">Reference proteome</keyword>
<gene>
    <name evidence="1" type="ORF">RFULGI_LOCUS8740</name>
</gene>
<organism evidence="1 2">
    <name type="scientific">Racocetra fulgida</name>
    <dbReference type="NCBI Taxonomy" id="60492"/>
    <lineage>
        <taxon>Eukaryota</taxon>
        <taxon>Fungi</taxon>
        <taxon>Fungi incertae sedis</taxon>
        <taxon>Mucoromycota</taxon>
        <taxon>Glomeromycotina</taxon>
        <taxon>Glomeromycetes</taxon>
        <taxon>Diversisporales</taxon>
        <taxon>Gigasporaceae</taxon>
        <taxon>Racocetra</taxon>
    </lineage>
</organism>
<feature type="non-terminal residue" evidence="1">
    <location>
        <position position="54"/>
    </location>
</feature>
<dbReference type="OrthoDB" id="2448606at2759"/>
<name>A0A9N9E350_9GLOM</name>
<dbReference type="Proteomes" id="UP000789396">
    <property type="component" value="Unassembled WGS sequence"/>
</dbReference>
<dbReference type="EMBL" id="CAJVPZ010014516">
    <property type="protein sequence ID" value="CAG8658205.1"/>
    <property type="molecule type" value="Genomic_DNA"/>
</dbReference>
<comment type="caution">
    <text evidence="1">The sequence shown here is derived from an EMBL/GenBank/DDBJ whole genome shotgun (WGS) entry which is preliminary data.</text>
</comment>
<reference evidence="1" key="1">
    <citation type="submission" date="2021-06" db="EMBL/GenBank/DDBJ databases">
        <authorList>
            <person name="Kallberg Y."/>
            <person name="Tangrot J."/>
            <person name="Rosling A."/>
        </authorList>
    </citation>
    <scope>NUCLEOTIDE SEQUENCE</scope>
    <source>
        <strain evidence="1">IN212</strain>
    </source>
</reference>
<protein>
    <submittedName>
        <fullName evidence="1">7744_t:CDS:1</fullName>
    </submittedName>
</protein>
<evidence type="ECO:0000313" key="1">
    <source>
        <dbReference type="EMBL" id="CAG8658205.1"/>
    </source>
</evidence>
<proteinExistence type="predicted"/>
<evidence type="ECO:0000313" key="2">
    <source>
        <dbReference type="Proteomes" id="UP000789396"/>
    </source>
</evidence>